<keyword evidence="8" id="KW-0411">Iron-sulfur</keyword>
<dbReference type="InterPro" id="IPR002792">
    <property type="entry name" value="TRAM_dom"/>
</dbReference>
<protein>
    <recommendedName>
        <fullName evidence="9">tRNA-2-methylthio-N(6)-dimethylallyladenosine synthase</fullName>
        <ecNumber evidence="9">2.8.4.3</ecNumber>
    </recommendedName>
</protein>
<evidence type="ECO:0000256" key="6">
    <source>
        <dbReference type="ARBA" id="ARBA00022723"/>
    </source>
</evidence>
<dbReference type="SFLD" id="SFLDS00029">
    <property type="entry name" value="Radical_SAM"/>
    <property type="match status" value="1"/>
</dbReference>
<feature type="domain" description="Radical SAM core" evidence="12">
    <location>
        <begin position="142"/>
        <end position="371"/>
    </location>
</feature>
<dbReference type="InterPro" id="IPR006463">
    <property type="entry name" value="MiaB_methiolase"/>
</dbReference>
<dbReference type="InterPro" id="IPR005839">
    <property type="entry name" value="Methylthiotransferase"/>
</dbReference>
<dbReference type="SMART" id="SM00729">
    <property type="entry name" value="Elp3"/>
    <property type="match status" value="1"/>
</dbReference>
<dbReference type="CDD" id="cd01335">
    <property type="entry name" value="Radical_SAM"/>
    <property type="match status" value="1"/>
</dbReference>
<keyword evidence="5" id="KW-0949">S-adenosyl-L-methionine</keyword>
<dbReference type="PROSITE" id="PS51449">
    <property type="entry name" value="MTTASE_N"/>
    <property type="match status" value="1"/>
</dbReference>
<dbReference type="InterPro" id="IPR038135">
    <property type="entry name" value="Methylthiotransferase_N_sf"/>
</dbReference>
<dbReference type="InterPro" id="IPR007197">
    <property type="entry name" value="rSAM"/>
</dbReference>
<dbReference type="RefSeq" id="WP_009164261.1">
    <property type="nucleotide sequence ID" value="NZ_ADFP01000047.1"/>
</dbReference>
<dbReference type="SFLD" id="SFLDF00273">
    <property type="entry name" value="(dimethylallyl)adenosine_tRNA"/>
    <property type="match status" value="1"/>
</dbReference>
<feature type="domain" description="TRAM" evidence="10">
    <location>
        <begin position="374"/>
        <end position="435"/>
    </location>
</feature>
<dbReference type="Proteomes" id="UP000006462">
    <property type="component" value="Unassembled WGS sequence"/>
</dbReference>
<dbReference type="NCBIfam" id="TIGR00089">
    <property type="entry name" value="MiaB/RimO family radical SAM methylthiotransferase"/>
    <property type="match status" value="1"/>
</dbReference>
<evidence type="ECO:0000256" key="8">
    <source>
        <dbReference type="ARBA" id="ARBA00023014"/>
    </source>
</evidence>
<sequence>MYGFAMKVYGCQMNQYDADKIRTALVARGAYETAEEGADAIIFIGCSIRDKAEHKVWSELGHYEERWRKERRPVVAMTGCIAQNVGVDMSRRYPWIRVVSGPRHIGLVPDALETAMSGDEKIVLLDDDPRELHELRFAPLERQFPWKASVMISHGCDNFCTYCIVPYVRGRFASRSPREIMSEAEQLVEGGVKEICLLGQNVDTYGKDLDRYSFADLLNDVAHIKGLERLRFMTSYPTDFTKDVVDAIAGNANICPAINLPIQAGSDRILKAMNRRYTVEEYAKVVDCIRCGLPEVGLTSDLIVGFPSETEDDFACSMEALERFRFDQVHTAAYSRRQGTPAAAMKDQVPESVKNRRLNDVNRLQTEIAKDINKKLVGRRYRVLVDGRALKGNLLQGRNPADKVILFEGGESVIGTFVDVEVTAADSWSLKGKIF</sequence>
<evidence type="ECO:0000259" key="11">
    <source>
        <dbReference type="PROSITE" id="PS51449"/>
    </source>
</evidence>
<proteinExistence type="predicted"/>
<evidence type="ECO:0000313" key="14">
    <source>
        <dbReference type="Proteomes" id="UP000006462"/>
    </source>
</evidence>
<dbReference type="Gene3D" id="3.40.50.12160">
    <property type="entry name" value="Methylthiotransferase, N-terminal domain"/>
    <property type="match status" value="1"/>
</dbReference>
<evidence type="ECO:0000256" key="1">
    <source>
        <dbReference type="ARBA" id="ARBA00001966"/>
    </source>
</evidence>
<dbReference type="InterPro" id="IPR006638">
    <property type="entry name" value="Elp3/MiaA/NifB-like_rSAM"/>
</dbReference>
<name>A0ABP2HV77_9BACT</name>
<evidence type="ECO:0000256" key="3">
    <source>
        <dbReference type="ARBA" id="ARBA00022485"/>
    </source>
</evidence>
<keyword evidence="14" id="KW-1185">Reference proteome</keyword>
<dbReference type="PROSITE" id="PS01278">
    <property type="entry name" value="MTTASE_RADICAL"/>
    <property type="match status" value="1"/>
</dbReference>
<dbReference type="InterPro" id="IPR020612">
    <property type="entry name" value="Methylthiotransferase_CS"/>
</dbReference>
<evidence type="ECO:0000256" key="2">
    <source>
        <dbReference type="ARBA" id="ARBA00003234"/>
    </source>
</evidence>
<evidence type="ECO:0000256" key="4">
    <source>
        <dbReference type="ARBA" id="ARBA00022679"/>
    </source>
</evidence>
<dbReference type="SFLD" id="SFLDG01061">
    <property type="entry name" value="methylthiotransferase"/>
    <property type="match status" value="1"/>
</dbReference>
<dbReference type="PROSITE" id="PS50926">
    <property type="entry name" value="TRAM"/>
    <property type="match status" value="1"/>
</dbReference>
<dbReference type="PANTHER" id="PTHR43020">
    <property type="entry name" value="CDK5 REGULATORY SUBUNIT-ASSOCIATED PROTEIN 1"/>
    <property type="match status" value="1"/>
</dbReference>
<dbReference type="SUPFAM" id="SSF102114">
    <property type="entry name" value="Radical SAM enzymes"/>
    <property type="match status" value="1"/>
</dbReference>
<comment type="cofactor">
    <cofactor evidence="1">
        <name>[4Fe-4S] cluster</name>
        <dbReference type="ChEBI" id="CHEBI:49883"/>
    </cofactor>
</comment>
<comment type="caution">
    <text evidence="13">The sequence shown here is derived from an EMBL/GenBank/DDBJ whole genome shotgun (WGS) entry which is preliminary data.</text>
</comment>
<evidence type="ECO:0000313" key="13">
    <source>
        <dbReference type="EMBL" id="EFB91197.1"/>
    </source>
</evidence>
<dbReference type="PANTHER" id="PTHR43020:SF2">
    <property type="entry name" value="MITOCHONDRIAL TRNA METHYLTHIOTRANSFERASE CDK5RAP1"/>
    <property type="match status" value="1"/>
</dbReference>
<dbReference type="Pfam" id="PF00919">
    <property type="entry name" value="UPF0004"/>
    <property type="match status" value="1"/>
</dbReference>
<organism evidence="13 14">
    <name type="scientific">Pyramidobacter piscolens W5455</name>
    <dbReference type="NCBI Taxonomy" id="352165"/>
    <lineage>
        <taxon>Bacteria</taxon>
        <taxon>Thermotogati</taxon>
        <taxon>Synergistota</taxon>
        <taxon>Synergistia</taxon>
        <taxon>Synergistales</taxon>
        <taxon>Dethiosulfovibrionaceae</taxon>
        <taxon>Pyramidobacter</taxon>
    </lineage>
</organism>
<dbReference type="InterPro" id="IPR013848">
    <property type="entry name" value="Methylthiotransferase_N"/>
</dbReference>
<dbReference type="Gene3D" id="3.80.30.20">
    <property type="entry name" value="tm_1862 like domain"/>
    <property type="match status" value="1"/>
</dbReference>
<feature type="domain" description="MTTase N-terminal" evidence="11">
    <location>
        <begin position="2"/>
        <end position="117"/>
    </location>
</feature>
<evidence type="ECO:0000259" key="10">
    <source>
        <dbReference type="PROSITE" id="PS50926"/>
    </source>
</evidence>
<dbReference type="InterPro" id="IPR023404">
    <property type="entry name" value="rSAM_horseshoe"/>
</dbReference>
<keyword evidence="6" id="KW-0479">Metal-binding</keyword>
<dbReference type="InterPro" id="IPR058240">
    <property type="entry name" value="rSAM_sf"/>
</dbReference>
<keyword evidence="7" id="KW-0408">Iron</keyword>
<keyword evidence="3" id="KW-0004">4Fe-4S</keyword>
<dbReference type="NCBIfam" id="TIGR01574">
    <property type="entry name" value="miaB-methiolase"/>
    <property type="match status" value="1"/>
</dbReference>
<dbReference type="Pfam" id="PF04055">
    <property type="entry name" value="Radical_SAM"/>
    <property type="match status" value="1"/>
</dbReference>
<evidence type="ECO:0000256" key="5">
    <source>
        <dbReference type="ARBA" id="ARBA00022691"/>
    </source>
</evidence>
<reference evidence="13 14" key="1">
    <citation type="submission" date="2009-12" db="EMBL/GenBank/DDBJ databases">
        <authorList>
            <person name="Shrivastava S."/>
            <person name="Madupu R."/>
            <person name="Durkin A.S."/>
            <person name="Torralba M."/>
            <person name="Methe B."/>
            <person name="Sutton G.G."/>
            <person name="Strausberg R.L."/>
            <person name="Nelson K.E."/>
        </authorList>
    </citation>
    <scope>NUCLEOTIDE SEQUENCE [LARGE SCALE GENOMIC DNA]</scope>
    <source>
        <strain evidence="13 14">W5455</strain>
    </source>
</reference>
<accession>A0ABP2HV77</accession>
<comment type="function">
    <text evidence="2">Catalyzes the methylthiolation of N6-(dimethylallyl)adenosine (i(6)A), leading to the formation of 2-methylthio-N6-(dimethylallyl)adenosine (ms(2)i(6)A) at position 37 in tRNAs that read codons beginning with uridine.</text>
</comment>
<evidence type="ECO:0000259" key="12">
    <source>
        <dbReference type="PROSITE" id="PS51918"/>
    </source>
</evidence>
<evidence type="ECO:0000256" key="9">
    <source>
        <dbReference type="ARBA" id="ARBA00033765"/>
    </source>
</evidence>
<dbReference type="EMBL" id="ADFP01000047">
    <property type="protein sequence ID" value="EFB91197.1"/>
    <property type="molecule type" value="Genomic_DNA"/>
</dbReference>
<evidence type="ECO:0000256" key="7">
    <source>
        <dbReference type="ARBA" id="ARBA00023004"/>
    </source>
</evidence>
<dbReference type="EC" id="2.8.4.3" evidence="9"/>
<gene>
    <name evidence="13" type="primary">miaB</name>
    <name evidence="13" type="ORF">HMPREF7215_0287</name>
</gene>
<dbReference type="SFLD" id="SFLDG01082">
    <property type="entry name" value="B12-binding_domain_containing"/>
    <property type="match status" value="1"/>
</dbReference>
<dbReference type="PROSITE" id="PS51918">
    <property type="entry name" value="RADICAL_SAM"/>
    <property type="match status" value="1"/>
</dbReference>
<keyword evidence="4" id="KW-0808">Transferase</keyword>
<dbReference type="Pfam" id="PF01938">
    <property type="entry name" value="TRAM"/>
    <property type="match status" value="1"/>
</dbReference>